<feature type="domain" description="Purple acid phosphatase C-terminal" evidence="5">
    <location>
        <begin position="381"/>
        <end position="442"/>
    </location>
</feature>
<reference evidence="6 7" key="1">
    <citation type="submission" date="2016-02" db="EMBL/GenBank/DDBJ databases">
        <title>Genome analysis of coral dinoflagellate symbionts highlights evolutionary adaptations to a symbiotic lifestyle.</title>
        <authorList>
            <person name="Aranda M."/>
            <person name="Li Y."/>
            <person name="Liew Y.J."/>
            <person name="Baumgarten S."/>
            <person name="Simakov O."/>
            <person name="Wilson M."/>
            <person name="Piel J."/>
            <person name="Ashoor H."/>
            <person name="Bougouffa S."/>
            <person name="Bajic V.B."/>
            <person name="Ryu T."/>
            <person name="Ravasi T."/>
            <person name="Bayer T."/>
            <person name="Micklem G."/>
            <person name="Kim H."/>
            <person name="Bhak J."/>
            <person name="Lajeunesse T.C."/>
            <person name="Voolstra C.R."/>
        </authorList>
    </citation>
    <scope>NUCLEOTIDE SEQUENCE [LARGE SCALE GENOMIC DNA]</scope>
    <source>
        <strain evidence="6 7">CCMP2467</strain>
    </source>
</reference>
<accession>A0A1Q9D6C3</accession>
<dbReference type="Pfam" id="PF14008">
    <property type="entry name" value="Metallophos_C"/>
    <property type="match status" value="1"/>
</dbReference>
<dbReference type="InterPro" id="IPR004843">
    <property type="entry name" value="Calcineurin-like_PHP"/>
</dbReference>
<keyword evidence="7" id="KW-1185">Reference proteome</keyword>
<dbReference type="InterPro" id="IPR041792">
    <property type="entry name" value="MPP_PAP"/>
</dbReference>
<dbReference type="GO" id="GO:0003993">
    <property type="term" value="F:acid phosphatase activity"/>
    <property type="evidence" value="ECO:0007669"/>
    <property type="project" value="UniProtKB-EC"/>
</dbReference>
<dbReference type="SUPFAM" id="SSF49363">
    <property type="entry name" value="Purple acid phosphatase, N-terminal domain"/>
    <property type="match status" value="1"/>
</dbReference>
<sequence length="460" mass="51093">MSLSKFYVKRLRSAGEKGSEAAAAALTDMSRPVPHHSHWTVLEIINMSPRCPCAALCMALCCTAASAAVAGGPKQLHLALGEKPTVVTVTFVSSVSYRNSTCSVRHPNSTKPVRSYVGKSRLYSNQGWSGRIHSVRMDELPESTPLSYSCDGESWHGFQTPPPVGHLPITIAAVADLGENCDKEGCGNATIAALVADTSYTMLLHAGDIAYTGGDETIWDHFMTEIEPIARERPYMVCVGNHEHFNNFTGYKVRFTMPGAAHANGNLWYSFDYGGVHFLTFSTEHHLDMQLSFIKQDLEAASANRDKVPWIVVFAHKPLYCSTNDYYDCNINSIRLRRELEPLFQDYKVDLFLGGHLHNYERTWPVMQNVTVAKSYTNPKATVHAVIGNAGDSEGLTDKWESCPDWSVIRQASLGYAKLFFESRTKLKFDLMDSTNGSLIDTFTIERFVPESPAMLSMYT</sequence>
<dbReference type="InterPro" id="IPR025733">
    <property type="entry name" value="PAPs_C"/>
</dbReference>
<dbReference type="Proteomes" id="UP000186817">
    <property type="component" value="Unassembled WGS sequence"/>
</dbReference>
<evidence type="ECO:0000256" key="3">
    <source>
        <dbReference type="RuleBase" id="RU361203"/>
    </source>
</evidence>
<keyword evidence="2" id="KW-0325">Glycoprotein</keyword>
<dbReference type="OrthoDB" id="45007at2759"/>
<dbReference type="AlphaFoldDB" id="A0A1Q9D6C3"/>
<comment type="catalytic activity">
    <reaction evidence="3">
        <text>a phosphate monoester + H2O = an alcohol + phosphate</text>
        <dbReference type="Rhea" id="RHEA:15017"/>
        <dbReference type="ChEBI" id="CHEBI:15377"/>
        <dbReference type="ChEBI" id="CHEBI:30879"/>
        <dbReference type="ChEBI" id="CHEBI:43474"/>
        <dbReference type="ChEBI" id="CHEBI:67140"/>
        <dbReference type="EC" id="3.1.3.2"/>
    </reaction>
</comment>
<comment type="caution">
    <text evidence="6">The sequence shown here is derived from an EMBL/GenBank/DDBJ whole genome shotgun (WGS) entry which is preliminary data.</text>
</comment>
<proteinExistence type="inferred from homology"/>
<dbReference type="SUPFAM" id="SSF56300">
    <property type="entry name" value="Metallo-dependent phosphatases"/>
    <property type="match status" value="1"/>
</dbReference>
<dbReference type="CDD" id="cd00839">
    <property type="entry name" value="MPP_PAPs"/>
    <property type="match status" value="1"/>
</dbReference>
<dbReference type="PANTHER" id="PTHR45867">
    <property type="entry name" value="PURPLE ACID PHOSPHATASE"/>
    <property type="match status" value="1"/>
</dbReference>
<dbReference type="Gene3D" id="2.60.40.380">
    <property type="entry name" value="Purple acid phosphatase-like, N-terminal"/>
    <property type="match status" value="1"/>
</dbReference>
<dbReference type="OMA" id="KEPHCAN"/>
<dbReference type="GO" id="GO:0046872">
    <property type="term" value="F:metal ion binding"/>
    <property type="evidence" value="ECO:0007669"/>
    <property type="project" value="InterPro"/>
</dbReference>
<keyword evidence="1" id="KW-0732">Signal</keyword>
<dbReference type="Gene3D" id="3.60.21.10">
    <property type="match status" value="1"/>
</dbReference>
<name>A0A1Q9D6C3_SYMMI</name>
<dbReference type="EC" id="3.1.3.2" evidence="3"/>
<evidence type="ECO:0000256" key="1">
    <source>
        <dbReference type="ARBA" id="ARBA00022729"/>
    </source>
</evidence>
<evidence type="ECO:0000313" key="7">
    <source>
        <dbReference type="Proteomes" id="UP000186817"/>
    </source>
</evidence>
<evidence type="ECO:0000256" key="2">
    <source>
        <dbReference type="ARBA" id="ARBA00023180"/>
    </source>
</evidence>
<dbReference type="InterPro" id="IPR029052">
    <property type="entry name" value="Metallo-depent_PP-like"/>
</dbReference>
<evidence type="ECO:0000259" key="4">
    <source>
        <dbReference type="Pfam" id="PF00149"/>
    </source>
</evidence>
<organism evidence="6 7">
    <name type="scientific">Symbiodinium microadriaticum</name>
    <name type="common">Dinoflagellate</name>
    <name type="synonym">Zooxanthella microadriatica</name>
    <dbReference type="NCBI Taxonomy" id="2951"/>
    <lineage>
        <taxon>Eukaryota</taxon>
        <taxon>Sar</taxon>
        <taxon>Alveolata</taxon>
        <taxon>Dinophyceae</taxon>
        <taxon>Suessiales</taxon>
        <taxon>Symbiodiniaceae</taxon>
        <taxon>Symbiodinium</taxon>
    </lineage>
</organism>
<comment type="similarity">
    <text evidence="3">Belongs to the metallophosphoesterase superfamily. Purple acid phosphatase family.</text>
</comment>
<dbReference type="EMBL" id="LSRX01000696">
    <property type="protein sequence ID" value="OLP90759.1"/>
    <property type="molecule type" value="Genomic_DNA"/>
</dbReference>
<dbReference type="InterPro" id="IPR008963">
    <property type="entry name" value="Purple_acid_Pase-like_N"/>
</dbReference>
<gene>
    <name evidence="6" type="primary">Papl</name>
    <name evidence="6" type="ORF">AK812_SmicGene27615</name>
</gene>
<evidence type="ECO:0000313" key="6">
    <source>
        <dbReference type="EMBL" id="OLP90759.1"/>
    </source>
</evidence>
<evidence type="ECO:0000259" key="5">
    <source>
        <dbReference type="Pfam" id="PF14008"/>
    </source>
</evidence>
<protein>
    <recommendedName>
        <fullName evidence="3">Purple acid phosphatase</fullName>
        <ecNumber evidence="3">3.1.3.2</ecNumber>
    </recommendedName>
</protein>
<feature type="domain" description="Calcineurin-like phosphoesterase" evidence="4">
    <location>
        <begin position="170"/>
        <end position="360"/>
    </location>
</feature>
<keyword evidence="3" id="KW-0378">Hydrolase</keyword>
<dbReference type="Pfam" id="PF00149">
    <property type="entry name" value="Metallophos"/>
    <property type="match status" value="1"/>
</dbReference>